<evidence type="ECO:0000259" key="1">
    <source>
        <dbReference type="PROSITE" id="PS50215"/>
    </source>
</evidence>
<dbReference type="Pfam" id="PF18962">
    <property type="entry name" value="Por_Secre_tail"/>
    <property type="match status" value="1"/>
</dbReference>
<reference evidence="2 3" key="1">
    <citation type="submission" date="2019-09" db="EMBL/GenBank/DDBJ databases">
        <title>Genome sequence and assembly of Taibaiella sp.</title>
        <authorList>
            <person name="Chhetri G."/>
        </authorList>
    </citation>
    <scope>NUCLEOTIDE SEQUENCE [LARGE SCALE GENOMIC DNA]</scope>
    <source>
        <strain evidence="2 3">KVB11</strain>
    </source>
</reference>
<evidence type="ECO:0000313" key="3">
    <source>
        <dbReference type="Proteomes" id="UP000323632"/>
    </source>
</evidence>
<dbReference type="PROSITE" id="PS50215">
    <property type="entry name" value="ADAM_MEPRO"/>
    <property type="match status" value="1"/>
</dbReference>
<name>A0A5M6CNH9_9BACT</name>
<organism evidence="2 3">
    <name type="scientific">Taibaiella lutea</name>
    <dbReference type="NCBI Taxonomy" id="2608001"/>
    <lineage>
        <taxon>Bacteria</taxon>
        <taxon>Pseudomonadati</taxon>
        <taxon>Bacteroidota</taxon>
        <taxon>Chitinophagia</taxon>
        <taxon>Chitinophagales</taxon>
        <taxon>Chitinophagaceae</taxon>
        <taxon>Taibaiella</taxon>
    </lineage>
</organism>
<accession>A0A5M6CNH9</accession>
<dbReference type="RefSeq" id="WP_150031143.1">
    <property type="nucleotide sequence ID" value="NZ_VWSH01000001.1"/>
</dbReference>
<dbReference type="GO" id="GO:0004222">
    <property type="term" value="F:metalloendopeptidase activity"/>
    <property type="evidence" value="ECO:0007669"/>
    <property type="project" value="InterPro"/>
</dbReference>
<dbReference type="Gene3D" id="3.40.390.10">
    <property type="entry name" value="Collagenase (Catalytic Domain)"/>
    <property type="match status" value="1"/>
</dbReference>
<dbReference type="Pfam" id="PF13583">
    <property type="entry name" value="Reprolysin_4"/>
    <property type="match status" value="1"/>
</dbReference>
<dbReference type="InterPro" id="IPR001590">
    <property type="entry name" value="Peptidase_M12B"/>
</dbReference>
<dbReference type="InterPro" id="IPR026444">
    <property type="entry name" value="Secre_tail"/>
</dbReference>
<dbReference type="NCBIfam" id="TIGR04183">
    <property type="entry name" value="Por_Secre_tail"/>
    <property type="match status" value="1"/>
</dbReference>
<comment type="caution">
    <text evidence="2">The sequence shown here is derived from an EMBL/GenBank/DDBJ whole genome shotgun (WGS) entry which is preliminary data.</text>
</comment>
<feature type="domain" description="Peptidase M12B" evidence="1">
    <location>
        <begin position="313"/>
        <end position="431"/>
    </location>
</feature>
<dbReference type="InterPro" id="IPR024079">
    <property type="entry name" value="MetalloPept_cat_dom_sf"/>
</dbReference>
<dbReference type="GO" id="GO:0006508">
    <property type="term" value="P:proteolysis"/>
    <property type="evidence" value="ECO:0007669"/>
    <property type="project" value="InterPro"/>
</dbReference>
<dbReference type="EMBL" id="VWSH01000001">
    <property type="protein sequence ID" value="KAA5536566.1"/>
    <property type="molecule type" value="Genomic_DNA"/>
</dbReference>
<protein>
    <submittedName>
        <fullName evidence="2">T9SS type A sorting domain-containing protein</fullName>
    </submittedName>
</protein>
<dbReference type="SUPFAM" id="SSF55486">
    <property type="entry name" value="Metalloproteases ('zincins'), catalytic domain"/>
    <property type="match status" value="1"/>
</dbReference>
<proteinExistence type="predicted"/>
<sequence length="756" mass="81476">MKKIQSLGLSIMLTIGSISVTHGQQYFKTFDGHYAPSTGKQSIIPDNYRIFSANNQNLRSFLHGLSSKPGKEQTIQLPTPDGAYHTFKIWKTSMMEKTLQERYPEIETFTAEALDNPQVTAKLDFTSNGFHAMVFNGNRTFFVDPYTDALDGYYMVYYKKDYHRNINIRMACAVDNNEIADANGNLPEQIDGELPHLGAKQFGTTQRTYRLALSCTGEYAQAVGGANPSTLSVLSAMTTTMNRVNGIYERDLGISMQFIANQNNLIYLNPNTDPFTANNNGGTLLGQNASNTGTVIGSANYDIGHIFSTGGGGIAQLGCVCKSNNNNKARGVTGSPNPVGDAYDVDYVAHEMGHQFGAEHTFNSNDGSCQGNGADNAAFEPGSGTTIMAYAGICFNDDIQEHSDAYFHAKSLDQISDFVTTQATACAATQTGVSAPVLPAIADTFFIPIGTPFELISPLAVTDSTDTISYCWEQWNLGNFGETEDASASYTDGPCFRSFTPSMETVRVFPQIENVIIGNLSDVGMRMPAVSRPLDFKVTARSIYEGFGTFNISEDELHVNVLDSAGPFVVTFPALAADSFPRGGNATVTWNVANTDMAPVNAANVDIFLSVDGGFTYPFTLATGVPNDGSETIALPDTATVTARVKVKGAGNIFFNVSQTNFKIYDPANGVGIRDVALNNGISVYPNPAKDLINIKNTSGSVLSLSLYNVLGQKIWSGFMTQNSAIPVGNLSRGIYYLQLNDTHSGAKAVKSITLQ</sequence>
<keyword evidence="3" id="KW-1185">Reference proteome</keyword>
<dbReference type="AlphaFoldDB" id="A0A5M6CNH9"/>
<gene>
    <name evidence="2" type="ORF">F0919_02540</name>
</gene>
<evidence type="ECO:0000313" key="2">
    <source>
        <dbReference type="EMBL" id="KAA5536566.1"/>
    </source>
</evidence>
<dbReference type="Proteomes" id="UP000323632">
    <property type="component" value="Unassembled WGS sequence"/>
</dbReference>